<feature type="transmembrane region" description="Helical" evidence="2">
    <location>
        <begin position="102"/>
        <end position="120"/>
    </location>
</feature>
<gene>
    <name evidence="3" type="ORF">IAI61_07960</name>
</gene>
<dbReference type="EMBL" id="JACTNG010000003">
    <property type="protein sequence ID" value="MBO1078962.1"/>
    <property type="molecule type" value="Genomic_DNA"/>
</dbReference>
<keyword evidence="4" id="KW-1185">Reference proteome</keyword>
<accession>A0ABS3KPM0</accession>
<reference evidence="3 4" key="1">
    <citation type="submission" date="2020-09" db="EMBL/GenBank/DDBJ databases">
        <title>Roseomonas.</title>
        <authorList>
            <person name="Zhu W."/>
        </authorList>
    </citation>
    <scope>NUCLEOTIDE SEQUENCE [LARGE SCALE GENOMIC DNA]</scope>
    <source>
        <strain evidence="3 4">573</strain>
    </source>
</reference>
<feature type="transmembrane region" description="Helical" evidence="2">
    <location>
        <begin position="73"/>
        <end position="90"/>
    </location>
</feature>
<dbReference type="Pfam" id="PF06170">
    <property type="entry name" value="DUF983"/>
    <property type="match status" value="1"/>
</dbReference>
<proteinExistence type="predicted"/>
<name>A0ABS3KPM0_9PROT</name>
<keyword evidence="2" id="KW-0472">Membrane</keyword>
<dbReference type="InterPro" id="IPR009325">
    <property type="entry name" value="DUF983"/>
</dbReference>
<keyword evidence="2" id="KW-0812">Transmembrane</keyword>
<comment type="caution">
    <text evidence="3">The sequence shown here is derived from an EMBL/GenBank/DDBJ whole genome shotgun (WGS) entry which is preliminary data.</text>
</comment>
<feature type="region of interest" description="Disordered" evidence="1">
    <location>
        <begin position="1"/>
        <end position="21"/>
    </location>
</feature>
<dbReference type="Proteomes" id="UP001518989">
    <property type="component" value="Unassembled WGS sequence"/>
</dbReference>
<sequence length="157" mass="17235">MNTPPLRQWQPDRKAATPPALPPFMTMLGRGAMNRCPVCAQGKVFNGFLTIAPGCPHCGTDFSQIRADDAPPYIVIFVAGHVLLPPIFWVEKAWMPPMWLHMVIWLPLFAIICTLMLRPVKGAVLGWMIRLGPVGDAARHPDPAPPRPAVAKPDTDA</sequence>
<evidence type="ECO:0000256" key="2">
    <source>
        <dbReference type="SAM" id="Phobius"/>
    </source>
</evidence>
<evidence type="ECO:0000313" key="3">
    <source>
        <dbReference type="EMBL" id="MBO1078962.1"/>
    </source>
</evidence>
<evidence type="ECO:0000313" key="4">
    <source>
        <dbReference type="Proteomes" id="UP001518989"/>
    </source>
</evidence>
<feature type="region of interest" description="Disordered" evidence="1">
    <location>
        <begin position="138"/>
        <end position="157"/>
    </location>
</feature>
<evidence type="ECO:0000256" key="1">
    <source>
        <dbReference type="SAM" id="MobiDB-lite"/>
    </source>
</evidence>
<dbReference type="RefSeq" id="WP_207416386.1">
    <property type="nucleotide sequence ID" value="NZ_CP061177.1"/>
</dbReference>
<protein>
    <submittedName>
        <fullName evidence="3">DUF983 domain-containing protein</fullName>
    </submittedName>
</protein>
<organism evidence="3 4">
    <name type="scientific">Roseomonas haemaphysalidis</name>
    <dbReference type="NCBI Taxonomy" id="2768162"/>
    <lineage>
        <taxon>Bacteria</taxon>
        <taxon>Pseudomonadati</taxon>
        <taxon>Pseudomonadota</taxon>
        <taxon>Alphaproteobacteria</taxon>
        <taxon>Acetobacterales</taxon>
        <taxon>Roseomonadaceae</taxon>
        <taxon>Roseomonas</taxon>
    </lineage>
</organism>
<keyword evidence="2" id="KW-1133">Transmembrane helix</keyword>